<comment type="similarity">
    <text evidence="1 2">Belongs to the polypeptide deformylase family.</text>
</comment>
<comment type="caution">
    <text evidence="3">The sequence shown here is derived from an EMBL/GenBank/DDBJ whole genome shotgun (WGS) entry which is preliminary data.</text>
</comment>
<dbReference type="Pfam" id="PF01327">
    <property type="entry name" value="Pep_deformylase"/>
    <property type="match status" value="1"/>
</dbReference>
<dbReference type="NCBIfam" id="NF001159">
    <property type="entry name" value="PRK00150.1-3"/>
    <property type="match status" value="1"/>
</dbReference>
<dbReference type="Gene3D" id="3.90.45.10">
    <property type="entry name" value="Peptide deformylase"/>
    <property type="match status" value="1"/>
</dbReference>
<comment type="function">
    <text evidence="2">Removes the formyl group from the N-terminal Met of newly synthesized proteins. Requires at least a dipeptide for an efficient rate of reaction. N-terminal L-methionine is a prerequisite for activity but the enzyme has broad specificity at other positions.</text>
</comment>
<dbReference type="AlphaFoldDB" id="A0A9D0YRP5"/>
<evidence type="ECO:0000256" key="1">
    <source>
        <dbReference type="ARBA" id="ARBA00010759"/>
    </source>
</evidence>
<dbReference type="NCBIfam" id="TIGR00079">
    <property type="entry name" value="pept_deformyl"/>
    <property type="match status" value="1"/>
</dbReference>
<sequence length="177" mass="20111">MAIRDIVIYPADVLKKPTRNVEDINDEILQIIGDMWDTMYEKEGVGLACNQIGIDYSIVIVDTSVKEGVQPVRITLINPQIIASEGKQTYKEACLSVPGISAEVERAYWIKVKALTPKGQEEIFEFEGFPAVVLQHEIDHLNGKVYLERLKGLKKRLALDKYKKVLRQLERAKKKNS</sequence>
<comment type="cofactor">
    <cofactor evidence="2">
        <name>Fe(2+)</name>
        <dbReference type="ChEBI" id="CHEBI:29033"/>
    </cofactor>
    <text evidence="2">Binds 1 Fe(2+) ion.</text>
</comment>
<dbReference type="InterPro" id="IPR036821">
    <property type="entry name" value="Peptide_deformylase_sf"/>
</dbReference>
<name>A0A9D0YRP5_AQUAO</name>
<gene>
    <name evidence="2 3" type="primary">def</name>
    <name evidence="3" type="ORF">EYH37_03990</name>
</gene>
<keyword evidence="2" id="KW-0648">Protein biosynthesis</keyword>
<dbReference type="GO" id="GO:0006412">
    <property type="term" value="P:translation"/>
    <property type="evidence" value="ECO:0007669"/>
    <property type="project" value="UniProtKB-UniRule"/>
</dbReference>
<feature type="active site" evidence="2">
    <location>
        <position position="137"/>
    </location>
</feature>
<feature type="binding site" evidence="2">
    <location>
        <position position="136"/>
    </location>
    <ligand>
        <name>Fe cation</name>
        <dbReference type="ChEBI" id="CHEBI:24875"/>
    </ligand>
</feature>
<proteinExistence type="inferred from homology"/>
<dbReference type="EMBL" id="DQVE01000043">
    <property type="protein sequence ID" value="HIP98507.1"/>
    <property type="molecule type" value="Genomic_DNA"/>
</dbReference>
<dbReference type="PANTHER" id="PTHR10458:SF22">
    <property type="entry name" value="PEPTIDE DEFORMYLASE"/>
    <property type="match status" value="1"/>
</dbReference>
<dbReference type="InterPro" id="IPR023635">
    <property type="entry name" value="Peptide_deformylase"/>
</dbReference>
<dbReference type="EC" id="3.5.1.88" evidence="2"/>
<dbReference type="GO" id="GO:0042586">
    <property type="term" value="F:peptide deformylase activity"/>
    <property type="evidence" value="ECO:0007669"/>
    <property type="project" value="UniProtKB-UniRule"/>
</dbReference>
<evidence type="ECO:0000313" key="4">
    <source>
        <dbReference type="Proteomes" id="UP000606463"/>
    </source>
</evidence>
<comment type="catalytic activity">
    <reaction evidence="2">
        <text>N-terminal N-formyl-L-methionyl-[peptide] + H2O = N-terminal L-methionyl-[peptide] + formate</text>
        <dbReference type="Rhea" id="RHEA:24420"/>
        <dbReference type="Rhea" id="RHEA-COMP:10639"/>
        <dbReference type="Rhea" id="RHEA-COMP:10640"/>
        <dbReference type="ChEBI" id="CHEBI:15377"/>
        <dbReference type="ChEBI" id="CHEBI:15740"/>
        <dbReference type="ChEBI" id="CHEBI:49298"/>
        <dbReference type="ChEBI" id="CHEBI:64731"/>
        <dbReference type="EC" id="3.5.1.88"/>
    </reaction>
</comment>
<feature type="binding site" evidence="2">
    <location>
        <position position="140"/>
    </location>
    <ligand>
        <name>Fe cation</name>
        <dbReference type="ChEBI" id="CHEBI:24875"/>
    </ligand>
</feature>
<dbReference type="PANTHER" id="PTHR10458">
    <property type="entry name" value="PEPTIDE DEFORMYLASE"/>
    <property type="match status" value="1"/>
</dbReference>
<dbReference type="CDD" id="cd00487">
    <property type="entry name" value="Pep_deformylase"/>
    <property type="match status" value="1"/>
</dbReference>
<feature type="binding site" evidence="2">
    <location>
        <position position="94"/>
    </location>
    <ligand>
        <name>Fe cation</name>
        <dbReference type="ChEBI" id="CHEBI:24875"/>
    </ligand>
</feature>
<evidence type="ECO:0000313" key="3">
    <source>
        <dbReference type="EMBL" id="HIP98507.1"/>
    </source>
</evidence>
<keyword evidence="2" id="KW-0408">Iron</keyword>
<dbReference type="SUPFAM" id="SSF56420">
    <property type="entry name" value="Peptide deformylase"/>
    <property type="match status" value="1"/>
</dbReference>
<reference evidence="3" key="1">
    <citation type="journal article" date="2020" name="ISME J.">
        <title>Gammaproteobacteria mediating utilization of methyl-, sulfur- and petroleum organic compounds in deep ocean hydrothermal plumes.</title>
        <authorList>
            <person name="Zhou Z."/>
            <person name="Liu Y."/>
            <person name="Pan J."/>
            <person name="Cron B.R."/>
            <person name="Toner B.M."/>
            <person name="Anantharaman K."/>
            <person name="Breier J.A."/>
            <person name="Dick G.J."/>
            <person name="Li M."/>
        </authorList>
    </citation>
    <scope>NUCLEOTIDE SEQUENCE</scope>
    <source>
        <strain evidence="3">SZUA-1501</strain>
    </source>
</reference>
<dbReference type="GO" id="GO:0046872">
    <property type="term" value="F:metal ion binding"/>
    <property type="evidence" value="ECO:0007669"/>
    <property type="project" value="UniProtKB-KW"/>
</dbReference>
<keyword evidence="2" id="KW-0479">Metal-binding</keyword>
<dbReference type="PIRSF" id="PIRSF004749">
    <property type="entry name" value="Pep_def"/>
    <property type="match status" value="1"/>
</dbReference>
<evidence type="ECO:0000256" key="2">
    <source>
        <dbReference type="HAMAP-Rule" id="MF_00163"/>
    </source>
</evidence>
<protein>
    <recommendedName>
        <fullName evidence="2">Peptide deformylase</fullName>
        <shortName evidence="2">PDF</shortName>
        <ecNumber evidence="2">3.5.1.88</ecNumber>
    </recommendedName>
    <alternativeName>
        <fullName evidence="2">Polypeptide deformylase</fullName>
    </alternativeName>
</protein>
<organism evidence="3 4">
    <name type="scientific">Aquifex aeolicus</name>
    <dbReference type="NCBI Taxonomy" id="63363"/>
    <lineage>
        <taxon>Bacteria</taxon>
        <taxon>Pseudomonadati</taxon>
        <taxon>Aquificota</taxon>
        <taxon>Aquificia</taxon>
        <taxon>Aquificales</taxon>
        <taxon>Aquificaceae</taxon>
        <taxon>Aquifex</taxon>
    </lineage>
</organism>
<dbReference type="PRINTS" id="PR01576">
    <property type="entry name" value="PDEFORMYLASE"/>
</dbReference>
<dbReference type="Proteomes" id="UP000606463">
    <property type="component" value="Unassembled WGS sequence"/>
</dbReference>
<accession>A0A9D0YRP5</accession>
<keyword evidence="2 3" id="KW-0378">Hydrolase</keyword>
<dbReference type="HAMAP" id="MF_00163">
    <property type="entry name" value="Pep_deformylase"/>
    <property type="match status" value="1"/>
</dbReference>